<dbReference type="InterPro" id="IPR037401">
    <property type="entry name" value="SnoaL-like"/>
</dbReference>
<evidence type="ECO:0000259" key="1">
    <source>
        <dbReference type="Pfam" id="PF12680"/>
    </source>
</evidence>
<dbReference type="Pfam" id="PF12680">
    <property type="entry name" value="SnoaL_2"/>
    <property type="match status" value="1"/>
</dbReference>
<dbReference type="Gene3D" id="3.10.450.50">
    <property type="match status" value="1"/>
</dbReference>
<name>A0A1X1WI41_MYCIR</name>
<proteinExistence type="predicted"/>
<evidence type="ECO:0000313" key="2">
    <source>
        <dbReference type="EMBL" id="ORV86224.1"/>
    </source>
</evidence>
<gene>
    <name evidence="2" type="ORF">AWC12_19295</name>
</gene>
<dbReference type="AlphaFoldDB" id="A0A1X1WI41"/>
<organism evidence="2 3">
    <name type="scientific">Mycolicibacterium iranicum</name>
    <name type="common">Mycobacterium iranicum</name>
    <dbReference type="NCBI Taxonomy" id="912594"/>
    <lineage>
        <taxon>Bacteria</taxon>
        <taxon>Bacillati</taxon>
        <taxon>Actinomycetota</taxon>
        <taxon>Actinomycetes</taxon>
        <taxon>Mycobacteriales</taxon>
        <taxon>Mycobacteriaceae</taxon>
        <taxon>Mycolicibacterium</taxon>
    </lineage>
</organism>
<sequence length="150" mass="16916">MDTAPGWSEPAGVRVRVSAAADLYRRREALVLRHVAGENDRDLEAIMATFAHPRYEIVPTAMVYDGDAAVRQMILTQWEQLPRMHYVAEQVFHSADGLIVETRTTCPGTPVDMLSINLFGFDGDGLILERCYFDRMLFAAELEKVNARND</sequence>
<evidence type="ECO:0000313" key="3">
    <source>
        <dbReference type="Proteomes" id="UP000193622"/>
    </source>
</evidence>
<reference evidence="2 3" key="1">
    <citation type="submission" date="2016-01" db="EMBL/GenBank/DDBJ databases">
        <title>The new phylogeny of the genus Mycobacterium.</title>
        <authorList>
            <person name="Tarcisio F."/>
            <person name="Conor M."/>
            <person name="Antonella G."/>
            <person name="Elisabetta G."/>
            <person name="Giulia F.S."/>
            <person name="Sara T."/>
            <person name="Anna F."/>
            <person name="Clotilde B."/>
            <person name="Roberto B."/>
            <person name="Veronica D.S."/>
            <person name="Fabio R."/>
            <person name="Monica P."/>
            <person name="Olivier J."/>
            <person name="Enrico T."/>
            <person name="Nicola S."/>
        </authorList>
    </citation>
    <scope>NUCLEOTIDE SEQUENCE [LARGE SCALE GENOMIC DNA]</scope>
    <source>
        <strain evidence="2 3">DSM 45541</strain>
    </source>
</reference>
<feature type="domain" description="SnoaL-like" evidence="1">
    <location>
        <begin position="31"/>
        <end position="129"/>
    </location>
</feature>
<dbReference type="Proteomes" id="UP000193622">
    <property type="component" value="Unassembled WGS sequence"/>
</dbReference>
<dbReference type="SUPFAM" id="SSF54427">
    <property type="entry name" value="NTF2-like"/>
    <property type="match status" value="1"/>
</dbReference>
<accession>A0A1X1WI41</accession>
<comment type="caution">
    <text evidence="2">The sequence shown here is derived from an EMBL/GenBank/DDBJ whole genome shotgun (WGS) entry which is preliminary data.</text>
</comment>
<dbReference type="EMBL" id="LQPC01000037">
    <property type="protein sequence ID" value="ORV86224.1"/>
    <property type="molecule type" value="Genomic_DNA"/>
</dbReference>
<protein>
    <recommendedName>
        <fullName evidence="1">SnoaL-like domain-containing protein</fullName>
    </recommendedName>
</protein>
<dbReference type="InterPro" id="IPR032710">
    <property type="entry name" value="NTF2-like_dom_sf"/>
</dbReference>